<evidence type="ECO:0000313" key="1">
    <source>
        <dbReference type="EMBL" id="DAE31589.1"/>
    </source>
</evidence>
<name>A0A8S5RKL7_9VIRU</name>
<proteinExistence type="predicted"/>
<accession>A0A8S5RKL7</accession>
<reference evidence="1" key="1">
    <citation type="journal article" date="2021" name="Proc. Natl. Acad. Sci. U.S.A.">
        <title>A Catalog of Tens of Thousands of Viruses from Human Metagenomes Reveals Hidden Associations with Chronic Diseases.</title>
        <authorList>
            <person name="Tisza M.J."/>
            <person name="Buck C.B."/>
        </authorList>
    </citation>
    <scope>NUCLEOTIDE SEQUENCE</scope>
    <source>
        <strain evidence="1">CtBM815</strain>
    </source>
</reference>
<organism evidence="1">
    <name type="scientific">virus sp. ctBM815</name>
    <dbReference type="NCBI Taxonomy" id="2825806"/>
    <lineage>
        <taxon>Viruses</taxon>
    </lineage>
</organism>
<protein>
    <submittedName>
        <fullName evidence="1">Uncharacterized protein</fullName>
    </submittedName>
</protein>
<sequence>MQLTQMFDVDKLFIATMSYTNGELDAITEE</sequence>
<dbReference type="EMBL" id="BK059109">
    <property type="protein sequence ID" value="DAE31589.1"/>
    <property type="molecule type" value="Genomic_DNA"/>
</dbReference>